<evidence type="ECO:0000259" key="5">
    <source>
        <dbReference type="Pfam" id="PF00534"/>
    </source>
</evidence>
<keyword evidence="3" id="KW-0175">Coiled coil</keyword>
<evidence type="ECO:0000259" key="7">
    <source>
        <dbReference type="Pfam" id="PF13524"/>
    </source>
</evidence>
<protein>
    <recommendedName>
        <fullName evidence="11">D-inositol 3-phosphate glycosyltransferase</fullName>
    </recommendedName>
</protein>
<feature type="compositionally biased region" description="Low complexity" evidence="4">
    <location>
        <begin position="146"/>
        <end position="162"/>
    </location>
</feature>
<dbReference type="RefSeq" id="WP_141355665.1">
    <property type="nucleotide sequence ID" value="NZ_BAAAWM010000001.1"/>
</dbReference>
<feature type="domain" description="Spore protein YkvP/CgeB glycosyl transferase-like" evidence="7">
    <location>
        <begin position="863"/>
        <end position="972"/>
    </location>
</feature>
<dbReference type="PANTHER" id="PTHR12526">
    <property type="entry name" value="GLYCOSYLTRANSFERASE"/>
    <property type="match status" value="1"/>
</dbReference>
<dbReference type="EMBL" id="BJNE01000001">
    <property type="protein sequence ID" value="GEC11256.1"/>
    <property type="molecule type" value="Genomic_DNA"/>
</dbReference>
<keyword evidence="1" id="KW-0328">Glycosyltransferase</keyword>
<feature type="domain" description="Glycosyltransferase subfamily 4-like N-terminal" evidence="8">
    <location>
        <begin position="256"/>
        <end position="436"/>
    </location>
</feature>
<dbReference type="Pfam" id="PF13439">
    <property type="entry name" value="Glyco_transf_4"/>
    <property type="match status" value="1"/>
</dbReference>
<dbReference type="Pfam" id="PF13524">
    <property type="entry name" value="Glyco_trans_1_2"/>
    <property type="match status" value="1"/>
</dbReference>
<evidence type="ECO:0000259" key="6">
    <source>
        <dbReference type="Pfam" id="PF13439"/>
    </source>
</evidence>
<dbReference type="CDD" id="cd03794">
    <property type="entry name" value="GT4_WbuB-like"/>
    <property type="match status" value="1"/>
</dbReference>
<comment type="caution">
    <text evidence="9">The sequence shown here is derived from an EMBL/GenBank/DDBJ whole genome shotgun (WGS) entry which is preliminary data.</text>
</comment>
<dbReference type="Pfam" id="PF13579">
    <property type="entry name" value="Glyco_trans_4_4"/>
    <property type="match status" value="1"/>
</dbReference>
<dbReference type="Gene3D" id="3.40.50.2000">
    <property type="entry name" value="Glycogen Phosphorylase B"/>
    <property type="match status" value="4"/>
</dbReference>
<evidence type="ECO:0000313" key="10">
    <source>
        <dbReference type="Proteomes" id="UP000316242"/>
    </source>
</evidence>
<evidence type="ECO:0000256" key="4">
    <source>
        <dbReference type="SAM" id="MobiDB-lite"/>
    </source>
</evidence>
<dbReference type="CDD" id="cd03801">
    <property type="entry name" value="GT4_PimA-like"/>
    <property type="match status" value="1"/>
</dbReference>
<dbReference type="Pfam" id="PF00534">
    <property type="entry name" value="Glycos_transf_1"/>
    <property type="match status" value="1"/>
</dbReference>
<evidence type="ECO:0000256" key="3">
    <source>
        <dbReference type="SAM" id="Coils"/>
    </source>
</evidence>
<sequence>MAQAISSRAELFSIRQEYLDLGGDFETRVLDDLAKYRAQISKLTIENEKLRVRQVKSEGLTARLERELSSVKDARQKFSREASILKKQLENERNRAEKFKSAYDNLKNHPVVKAARGLKSPFVRKQVPPRMAVQNLPHTLAPKATSSPSNVAPSPSSDVPSSKDGFIDAIKREANAYIARYRDLGEIVEPAARLSALANEEGAPSSFGAMHDQILGQSRLLDSLPAVPPKTSTPAYVPQPDKVMYCAHSTGEYNSNGYSTRTTGLTSAVTEAGVDLFVAARPGYPWDSNVNKKLPKEKRLMRKYQGVDTYFNPGVSLRNDPLDKFVQIAADIYVREAMMNRPSVIVSASNHITALPALIAARRLGIPFIYEVRGLWEITAAAGNETWNHSERFELARRIESLVANEADRAFAITEEVREELVKRGAQRDKIEILPNAANIFQYVPLPAERSRVVERKKKGEFLLGYAGSLVDYEGLDLLINAVAGLPDSLSHVGALIVGDGSVLPALKQQVSDLGLEERVRFTGRVPNEQINDYLAIFDAVVCPRKSNIVTELVSPLKPIEAMAAGRPVIGSNVSPIATLLGADSTRGLLFDADNVQSLSEAIAQLALDPKTAQDMGRRARKWTVENRTWPIVAEAFIAQIGSVQNRKPVGKKLDEIHMALIADEFTTSTISREVNVVSPTPENWRSTLESNPVDVLFVESAWAGNDGTWTRKVGYYDDEECADLVALIGYCRSKNIPTIFWNKEDPVHFNRFLGTAQYFDVVLTTDANCLQDYWDHRGGNLKALGSLSFWAQAEIHNPLGTSRAYSHSVAYGGSYYGDRYTERSKELRAILEGARPQGLTIYDRQADNPDSPYKFPPALQEYVQGGLTYEEMVEAYKSHPVHVNVNSVNASPTMFSRRVFELAACGTPVISGKSFGVTWMFDGSVPVVASNRESELISALWMNSEADRVADAWEPLRVTFRKHLAHHRLALALRMAGLAVDIPTLPTLGIELETLTEETARDLVAASVRPAQVFVTDVSEDDPALSILRSAGIEVLSNNAAREVDVIATRVQDVLSDHQVLEDMLTAMFYGKVSTVQVSDKYAGTKGLPLWMREPAEAQLPTLSRTSNNSSSADVAICLRRSLVVEEPEENLTTNHVPEDSQNVLVVGHDLKFAGPIMAEISERGHNLKVDKWDGHAQHNVEESLDLLEDADIVFCEWSLGNLAWYSKHLKPGQKLVTRFHSQELFTDYPRAVDFKKVDQVIFVSELIRGMAIHKFGIPAEKTTVIPNSVDTKKLDLPKFEASQYVLGFVGMVPQMKRFDLVLDLLEKLRAIDSRYTLRVKGKRPEDYPWMAAREEEMAFYEAQYARIEESDLLRGAVAFDPQGDDMAQWYQGIGIAVSTSDFESFHFTLADGAASRALPVGLAWPGAEWLYPNEWLHADTESAAQYVVHQVQDQAKLARQVEAAREFTVKNYDSNQILNQIMNEFDAKQ</sequence>
<name>A0ABQ0RHF0_GLUNI</name>
<feature type="domain" description="Glycosyltransferase subfamily 4-like N-terminal" evidence="6">
    <location>
        <begin position="1190"/>
        <end position="1274"/>
    </location>
</feature>
<evidence type="ECO:0000256" key="2">
    <source>
        <dbReference type="ARBA" id="ARBA00022679"/>
    </source>
</evidence>
<accession>A0ABQ0RHF0</accession>
<dbReference type="InterPro" id="IPR055259">
    <property type="entry name" value="YkvP/CgeB_Glyco_trans-like"/>
</dbReference>
<keyword evidence="10" id="KW-1185">Reference proteome</keyword>
<evidence type="ECO:0000259" key="8">
    <source>
        <dbReference type="Pfam" id="PF13579"/>
    </source>
</evidence>
<dbReference type="InterPro" id="IPR028098">
    <property type="entry name" value="Glyco_trans_4-like_N"/>
</dbReference>
<reference evidence="9 10" key="1">
    <citation type="submission" date="2019-06" db="EMBL/GenBank/DDBJ databases">
        <title>Whole genome shotgun sequence of Glutamicibacter nicotianae NBRC 14234.</title>
        <authorList>
            <person name="Hosoyama A."/>
            <person name="Uohara A."/>
            <person name="Ohji S."/>
            <person name="Ichikawa N."/>
        </authorList>
    </citation>
    <scope>NUCLEOTIDE SEQUENCE [LARGE SCALE GENOMIC DNA]</scope>
    <source>
        <strain evidence="9 10">NBRC 14234</strain>
    </source>
</reference>
<evidence type="ECO:0000256" key="1">
    <source>
        <dbReference type="ARBA" id="ARBA00022676"/>
    </source>
</evidence>
<keyword evidence="2" id="KW-0808">Transferase</keyword>
<gene>
    <name evidence="9" type="ORF">ANI01nite_04590</name>
</gene>
<feature type="domain" description="Glycosyl transferase family 1" evidence="5">
    <location>
        <begin position="449"/>
        <end position="623"/>
    </location>
</feature>
<evidence type="ECO:0008006" key="11">
    <source>
        <dbReference type="Google" id="ProtNLM"/>
    </source>
</evidence>
<dbReference type="InterPro" id="IPR001296">
    <property type="entry name" value="Glyco_trans_1"/>
</dbReference>
<organism evidence="9 10">
    <name type="scientific">Glutamicibacter nicotianae</name>
    <name type="common">Arthrobacter nicotianae</name>
    <dbReference type="NCBI Taxonomy" id="37929"/>
    <lineage>
        <taxon>Bacteria</taxon>
        <taxon>Bacillati</taxon>
        <taxon>Actinomycetota</taxon>
        <taxon>Actinomycetes</taxon>
        <taxon>Micrococcales</taxon>
        <taxon>Micrococcaceae</taxon>
        <taxon>Glutamicibacter</taxon>
    </lineage>
</organism>
<dbReference type="SUPFAM" id="SSF53756">
    <property type="entry name" value="UDP-Glycosyltransferase/glycogen phosphorylase"/>
    <property type="match status" value="2"/>
</dbReference>
<dbReference type="Proteomes" id="UP000316242">
    <property type="component" value="Unassembled WGS sequence"/>
</dbReference>
<evidence type="ECO:0000313" key="9">
    <source>
        <dbReference type="EMBL" id="GEC11256.1"/>
    </source>
</evidence>
<feature type="region of interest" description="Disordered" evidence="4">
    <location>
        <begin position="140"/>
        <end position="164"/>
    </location>
</feature>
<feature type="coiled-coil region" evidence="3">
    <location>
        <begin position="33"/>
        <end position="109"/>
    </location>
</feature>
<proteinExistence type="predicted"/>